<comment type="function">
    <text evidence="3">Catalyzes two sequential steps in the biosynthesis of coenzyme A. In the first step cysteine is conjugated to 4'-phosphopantothenate to form 4-phosphopantothenoylcysteine. In the second step the latter compound is decarboxylated to form 4'-phosphopantotheine.</text>
</comment>
<evidence type="ECO:0000256" key="1">
    <source>
        <dbReference type="ARBA" id="ARBA00022793"/>
    </source>
</evidence>
<dbReference type="GO" id="GO:0015937">
    <property type="term" value="P:coenzyme A biosynthetic process"/>
    <property type="evidence" value="ECO:0007669"/>
    <property type="project" value="UniProtKB-UniRule"/>
</dbReference>
<dbReference type="Proteomes" id="UP000294813">
    <property type="component" value="Unassembled WGS sequence"/>
</dbReference>
<dbReference type="SUPFAM" id="SSF102645">
    <property type="entry name" value="CoaB-like"/>
    <property type="match status" value="1"/>
</dbReference>
<comment type="similarity">
    <text evidence="3 4">In the N-terminal section; belongs to the HFCD (homo-oligomeric flavin containing Cys decarboxylase) superfamily.</text>
</comment>
<feature type="active site" description="Proton donor" evidence="3">
    <location>
        <position position="162"/>
    </location>
</feature>
<dbReference type="InterPro" id="IPR035929">
    <property type="entry name" value="CoaB-like_sf"/>
</dbReference>
<evidence type="ECO:0000313" key="7">
    <source>
        <dbReference type="EMBL" id="TCP68153.1"/>
    </source>
</evidence>
<dbReference type="PANTHER" id="PTHR14359">
    <property type="entry name" value="HOMO-OLIGOMERIC FLAVIN CONTAINING CYS DECARBOXYLASE FAMILY"/>
    <property type="match status" value="1"/>
</dbReference>
<dbReference type="GO" id="GO:0010181">
    <property type="term" value="F:FMN binding"/>
    <property type="evidence" value="ECO:0007669"/>
    <property type="project" value="UniProtKB-UniRule"/>
</dbReference>
<keyword evidence="3 4" id="KW-0285">Flavoprotein</keyword>
<gene>
    <name evidence="3" type="primary">coaBC</name>
    <name evidence="7" type="ORF">EDD73_10455</name>
</gene>
<dbReference type="Pfam" id="PF04127">
    <property type="entry name" value="DFP"/>
    <property type="match status" value="1"/>
</dbReference>
<feature type="binding site" evidence="3">
    <location>
        <position position="282"/>
    </location>
    <ligand>
        <name>CTP</name>
        <dbReference type="ChEBI" id="CHEBI:37563"/>
    </ligand>
</feature>
<dbReference type="InterPro" id="IPR007085">
    <property type="entry name" value="DNA/pantothenate-metab_flavo_C"/>
</dbReference>
<evidence type="ECO:0000256" key="2">
    <source>
        <dbReference type="ARBA" id="ARBA00023239"/>
    </source>
</evidence>
<feature type="binding site" evidence="3">
    <location>
        <position position="292"/>
    </location>
    <ligand>
        <name>CTP</name>
        <dbReference type="ChEBI" id="CHEBI:37563"/>
    </ligand>
</feature>
<dbReference type="Gene3D" id="3.40.50.10300">
    <property type="entry name" value="CoaB-like"/>
    <property type="match status" value="1"/>
</dbReference>
<comment type="pathway">
    <text evidence="3 4">Cofactor biosynthesis; coenzyme A biosynthesis; CoA from (R)-pantothenate: step 2/5.</text>
</comment>
<dbReference type="Pfam" id="PF02441">
    <property type="entry name" value="Flavoprotein"/>
    <property type="match status" value="1"/>
</dbReference>
<dbReference type="GO" id="GO:0046872">
    <property type="term" value="F:metal ion binding"/>
    <property type="evidence" value="ECO:0007669"/>
    <property type="project" value="UniProtKB-KW"/>
</dbReference>
<dbReference type="OrthoDB" id="9802554at2"/>
<feature type="binding site" evidence="3">
    <location>
        <begin position="308"/>
        <end position="311"/>
    </location>
    <ligand>
        <name>CTP</name>
        <dbReference type="ChEBI" id="CHEBI:37563"/>
    </ligand>
</feature>
<comment type="catalytic activity">
    <reaction evidence="3 4">
        <text>N-[(R)-4-phosphopantothenoyl]-L-cysteine + H(+) = (R)-4'-phosphopantetheine + CO2</text>
        <dbReference type="Rhea" id="RHEA:16793"/>
        <dbReference type="ChEBI" id="CHEBI:15378"/>
        <dbReference type="ChEBI" id="CHEBI:16526"/>
        <dbReference type="ChEBI" id="CHEBI:59458"/>
        <dbReference type="ChEBI" id="CHEBI:61723"/>
        <dbReference type="EC" id="4.1.1.36"/>
    </reaction>
</comment>
<dbReference type="EMBL" id="SLXT01000004">
    <property type="protein sequence ID" value="TCP68153.1"/>
    <property type="molecule type" value="Genomic_DNA"/>
</dbReference>
<keyword evidence="1 3" id="KW-0210">Decarboxylase</keyword>
<dbReference type="EC" id="4.1.1.36" evidence="3"/>
<dbReference type="GO" id="GO:0004633">
    <property type="term" value="F:phosphopantothenoylcysteine decarboxylase activity"/>
    <property type="evidence" value="ECO:0007669"/>
    <property type="project" value="UniProtKB-UniRule"/>
</dbReference>
<evidence type="ECO:0000256" key="4">
    <source>
        <dbReference type="RuleBase" id="RU364078"/>
    </source>
</evidence>
<keyword evidence="3" id="KW-0479">Metal-binding</keyword>
<keyword evidence="3" id="KW-0511">Multifunctional enzyme</keyword>
<dbReference type="NCBIfam" id="TIGR00521">
    <property type="entry name" value="coaBC_dfp"/>
    <property type="match status" value="1"/>
</dbReference>
<dbReference type="InterPro" id="IPR003382">
    <property type="entry name" value="Flavoprotein"/>
</dbReference>
<feature type="binding site" evidence="3">
    <location>
        <position position="340"/>
    </location>
    <ligand>
        <name>CTP</name>
        <dbReference type="ChEBI" id="CHEBI:37563"/>
    </ligand>
</feature>
<dbReference type="AlphaFoldDB" id="A0A4R2RXB1"/>
<protein>
    <recommendedName>
        <fullName evidence="3">Coenzyme A biosynthesis bifunctional protein CoaBC</fullName>
    </recommendedName>
    <alternativeName>
        <fullName evidence="3">DNA/pantothenate metabolism flavoprotein</fullName>
    </alternativeName>
    <alternativeName>
        <fullName evidence="3">Phosphopantothenoylcysteine synthetase/decarboxylase</fullName>
        <shortName evidence="3">PPCS-PPCDC</shortName>
    </alternativeName>
    <domain>
        <recommendedName>
            <fullName evidence="3">Phosphopantothenoylcysteine decarboxylase</fullName>
            <shortName evidence="3">PPC decarboxylase</shortName>
            <shortName evidence="3">PPC-DC</shortName>
            <ecNumber evidence="3">4.1.1.36</ecNumber>
        </recommendedName>
        <alternativeName>
            <fullName evidence="3">CoaC</fullName>
        </alternativeName>
    </domain>
    <domain>
        <recommendedName>
            <fullName evidence="3">Phosphopantothenate--cysteine ligase</fullName>
            <ecNumber evidence="3">6.3.2.5</ecNumber>
        </recommendedName>
        <alternativeName>
            <fullName evidence="3">CoaB</fullName>
        </alternativeName>
        <alternativeName>
            <fullName evidence="3">Phosphopantothenoylcysteine synthetase</fullName>
            <shortName evidence="3">PPC synthetase</shortName>
            <shortName evidence="3">PPC-S</shortName>
        </alternativeName>
    </domain>
</protein>
<feature type="domain" description="DNA/pantothenate metabolism flavoprotein C-terminal" evidence="6">
    <location>
        <begin position="190"/>
        <end position="398"/>
    </location>
</feature>
<keyword evidence="8" id="KW-1185">Reference proteome</keyword>
<dbReference type="SUPFAM" id="SSF52507">
    <property type="entry name" value="Homo-oligomeric flavin-containing Cys decarboxylases, HFCD"/>
    <property type="match status" value="1"/>
</dbReference>
<keyword evidence="2 3" id="KW-0456">Lyase</keyword>
<comment type="catalytic activity">
    <reaction evidence="3 4">
        <text>(R)-4'-phosphopantothenate + L-cysteine + CTP = N-[(R)-4-phosphopantothenoyl]-L-cysteine + CMP + diphosphate + H(+)</text>
        <dbReference type="Rhea" id="RHEA:19397"/>
        <dbReference type="ChEBI" id="CHEBI:10986"/>
        <dbReference type="ChEBI" id="CHEBI:15378"/>
        <dbReference type="ChEBI" id="CHEBI:33019"/>
        <dbReference type="ChEBI" id="CHEBI:35235"/>
        <dbReference type="ChEBI" id="CHEBI:37563"/>
        <dbReference type="ChEBI" id="CHEBI:59458"/>
        <dbReference type="ChEBI" id="CHEBI:60377"/>
        <dbReference type="EC" id="6.3.2.5"/>
    </reaction>
</comment>
<comment type="caution">
    <text evidence="3">Lacks conserved residue(s) required for the propagation of feature annotation.</text>
</comment>
<dbReference type="InterPro" id="IPR005252">
    <property type="entry name" value="CoaBC"/>
</dbReference>
<keyword evidence="3 4" id="KW-0288">FMN</keyword>
<feature type="region of interest" description="Phosphopantothenate--cysteine ligase" evidence="3">
    <location>
        <begin position="195"/>
        <end position="402"/>
    </location>
</feature>
<dbReference type="EC" id="6.3.2.5" evidence="3"/>
<organism evidence="7 8">
    <name type="scientific">Heliophilum fasciatum</name>
    <dbReference type="NCBI Taxonomy" id="35700"/>
    <lineage>
        <taxon>Bacteria</taxon>
        <taxon>Bacillati</taxon>
        <taxon>Bacillota</taxon>
        <taxon>Clostridia</taxon>
        <taxon>Eubacteriales</taxon>
        <taxon>Heliobacteriaceae</taxon>
        <taxon>Heliophilum</taxon>
    </lineage>
</organism>
<accession>A0A4R2RXB1</accession>
<feature type="domain" description="Flavoprotein" evidence="5">
    <location>
        <begin position="10"/>
        <end position="182"/>
    </location>
</feature>
<comment type="similarity">
    <text evidence="3 4">In the C-terminal section; belongs to the PPC synthetase family.</text>
</comment>
<reference evidence="7 8" key="1">
    <citation type="submission" date="2019-03" db="EMBL/GenBank/DDBJ databases">
        <title>Genomic Encyclopedia of Type Strains, Phase IV (KMG-IV): sequencing the most valuable type-strain genomes for metagenomic binning, comparative biology and taxonomic classification.</title>
        <authorList>
            <person name="Goeker M."/>
        </authorList>
    </citation>
    <scope>NUCLEOTIDE SEQUENCE [LARGE SCALE GENOMIC DNA]</scope>
    <source>
        <strain evidence="7 8">DSM 11170</strain>
    </source>
</reference>
<dbReference type="Gene3D" id="3.40.50.1950">
    <property type="entry name" value="Flavin prenyltransferase-like"/>
    <property type="match status" value="1"/>
</dbReference>
<feature type="region of interest" description="Phosphopantothenoylcysteine decarboxylase" evidence="3">
    <location>
        <begin position="1"/>
        <end position="194"/>
    </location>
</feature>
<keyword evidence="3 4" id="KW-0436">Ligase</keyword>
<dbReference type="PANTHER" id="PTHR14359:SF6">
    <property type="entry name" value="PHOSPHOPANTOTHENOYLCYSTEINE DECARBOXYLASE"/>
    <property type="match status" value="1"/>
</dbReference>
<evidence type="ECO:0000259" key="5">
    <source>
        <dbReference type="Pfam" id="PF02441"/>
    </source>
</evidence>
<dbReference type="RefSeq" id="WP_131918182.1">
    <property type="nucleotide sequence ID" value="NZ_JAOQNU010000004.1"/>
</dbReference>
<comment type="cofactor">
    <cofactor evidence="3">
        <name>Mg(2+)</name>
        <dbReference type="ChEBI" id="CHEBI:18420"/>
    </cofactor>
</comment>
<dbReference type="InterPro" id="IPR036551">
    <property type="entry name" value="Flavin_trans-like"/>
</dbReference>
<dbReference type="UniPathway" id="UPA00241">
    <property type="reaction ID" value="UER00353"/>
</dbReference>
<evidence type="ECO:0000256" key="3">
    <source>
        <dbReference type="HAMAP-Rule" id="MF_02225"/>
    </source>
</evidence>
<feature type="binding site" evidence="3">
    <location>
        <position position="326"/>
    </location>
    <ligand>
        <name>CTP</name>
        <dbReference type="ChEBI" id="CHEBI:37563"/>
    </ligand>
</feature>
<comment type="cofactor">
    <cofactor evidence="3">
        <name>FMN</name>
        <dbReference type="ChEBI" id="CHEBI:58210"/>
    </cofactor>
    <text evidence="3">Binds 1 FMN per subunit.</text>
</comment>
<comment type="pathway">
    <text evidence="3 4">Cofactor biosynthesis; coenzyme A biosynthesis; CoA from (R)-pantothenate: step 3/5.</text>
</comment>
<name>A0A4R2RXB1_9FIRM</name>
<proteinExistence type="inferred from homology"/>
<feature type="binding site" evidence="3">
    <location>
        <position position="344"/>
    </location>
    <ligand>
        <name>CTP</name>
        <dbReference type="ChEBI" id="CHEBI:37563"/>
    </ligand>
</feature>
<dbReference type="GO" id="GO:0015941">
    <property type="term" value="P:pantothenate catabolic process"/>
    <property type="evidence" value="ECO:0007669"/>
    <property type="project" value="InterPro"/>
</dbReference>
<dbReference type="HAMAP" id="MF_02225">
    <property type="entry name" value="CoaBC"/>
    <property type="match status" value="1"/>
</dbReference>
<dbReference type="GO" id="GO:0004632">
    <property type="term" value="F:phosphopantothenate--cysteine ligase activity"/>
    <property type="evidence" value="ECO:0007669"/>
    <property type="project" value="UniProtKB-UniRule"/>
</dbReference>
<keyword evidence="3" id="KW-0460">Magnesium</keyword>
<sequence length="402" mass="42961">MSTPSAFAQKTIVVGISGGIAAYKACELVSRLTKAGADVHVVMTASAVRFVTPLTLQTLSNHPVITEMFDKPAHWNVAHVSLAEAADAFLLAPATANLIAKMRTGIADDFLTTTLLATEAPIVLAPAMNVHMYGHPTVQENLAVLRQRGVQIVEPGEGFLACGTSGKGRLAEPDVIIDKLARVLQAKQDLAGKQILITAGGTREAVDPVRFLGNRSSGKMGYALAAVAARRGAKVTLVSTVSLPVPAGVQIVPVETALEMRDAVLSRFNDVDVVIKAAAVADYRPVAPQAQKIKKHDEHLTIELVKNPDILKELGERKRGQLLVGFAAETHEVERFAQEKLQKKNADLLIANDVAQPGVGFGTETNQVTILDRNGGREDLPLMSKTEVAEAICTRIAQFLRN</sequence>
<evidence type="ECO:0000259" key="6">
    <source>
        <dbReference type="Pfam" id="PF04127"/>
    </source>
</evidence>
<comment type="caution">
    <text evidence="7">The sequence shown here is derived from an EMBL/GenBank/DDBJ whole genome shotgun (WGS) entry which is preliminary data.</text>
</comment>
<comment type="function">
    <text evidence="4">Catalyzes two steps in the biosynthesis of coenzyme A. In the first step cysteine is conjugated to 4'-phosphopantothenate to form 4-phosphopantothenoylcysteine, in the latter compound is decarboxylated to form 4'-phosphopantotheine.</text>
</comment>
<evidence type="ECO:0000313" key="8">
    <source>
        <dbReference type="Proteomes" id="UP000294813"/>
    </source>
</evidence>
<dbReference type="GO" id="GO:0071513">
    <property type="term" value="C:phosphopantothenoylcysteine decarboxylase complex"/>
    <property type="evidence" value="ECO:0007669"/>
    <property type="project" value="TreeGrafter"/>
</dbReference>